<protein>
    <submittedName>
        <fullName evidence="1">Uncharacterized protein</fullName>
    </submittedName>
</protein>
<name>A0A6M3JF65_9ZZZZ</name>
<sequence length="69" mass="8156">MKNFILADKDFERIKADVPNTQVTLEIMKIDKKFYSIFYHYGDQVFEQGTFTKEELWVLSKMLTTADGK</sequence>
<gene>
    <name evidence="1" type="ORF">MM415A05873_0007</name>
</gene>
<dbReference type="EMBL" id="MT141642">
    <property type="protein sequence ID" value="QJA68714.1"/>
    <property type="molecule type" value="Genomic_DNA"/>
</dbReference>
<accession>A0A6M3JF65</accession>
<reference evidence="1" key="1">
    <citation type="submission" date="2020-03" db="EMBL/GenBank/DDBJ databases">
        <title>The deep terrestrial virosphere.</title>
        <authorList>
            <person name="Holmfeldt K."/>
            <person name="Nilsson E."/>
            <person name="Simone D."/>
            <person name="Lopez-Fernandez M."/>
            <person name="Wu X."/>
            <person name="de Brujin I."/>
            <person name="Lundin D."/>
            <person name="Andersson A."/>
            <person name="Bertilsson S."/>
            <person name="Dopson M."/>
        </authorList>
    </citation>
    <scope>NUCLEOTIDE SEQUENCE</scope>
    <source>
        <strain evidence="1">MM415A05873</strain>
    </source>
</reference>
<organism evidence="1">
    <name type="scientific">viral metagenome</name>
    <dbReference type="NCBI Taxonomy" id="1070528"/>
    <lineage>
        <taxon>unclassified sequences</taxon>
        <taxon>metagenomes</taxon>
        <taxon>organismal metagenomes</taxon>
    </lineage>
</organism>
<proteinExistence type="predicted"/>
<evidence type="ECO:0000313" key="1">
    <source>
        <dbReference type="EMBL" id="QJA68714.1"/>
    </source>
</evidence>
<dbReference type="AlphaFoldDB" id="A0A6M3JF65"/>